<dbReference type="NCBIfam" id="TIGR03356">
    <property type="entry name" value="BGL"/>
    <property type="match status" value="1"/>
</dbReference>
<protein>
    <recommendedName>
        <fullName evidence="3 11">Beta-glucosidase</fullName>
        <ecNumber evidence="3 11">3.2.1.21</ecNumber>
    </recommendedName>
</protein>
<dbReference type="InterPro" id="IPR033132">
    <property type="entry name" value="GH_1_N_CS"/>
</dbReference>
<evidence type="ECO:0000256" key="4">
    <source>
        <dbReference type="ARBA" id="ARBA00022801"/>
    </source>
</evidence>
<evidence type="ECO:0000256" key="9">
    <source>
        <dbReference type="PIRSR" id="PIRSR617736-1"/>
    </source>
</evidence>
<feature type="binding site" evidence="10">
    <location>
        <position position="24"/>
    </location>
    <ligand>
        <name>substrate</name>
    </ligand>
</feature>
<sequence>MSLMSDVPHFGNDFLWGVSTASYQIEGAVDADGRGRSIWDEFSHTPGRTLGGDTGDAACEHYRRYGDDVALMADLGVDAYRFSIAWPRIQPDGVDVETRGLDFYDRLVDTLLDHGIEPSATLFHWDSPLALEAAGGWQNRAITDAFAEYAHVVGERLADRVTRWFTLNETVVFTLLGHGIGVHAPGKELGFDAMQVAWHQLLAHGKAVQALRAAGAALVGPANNHTQVRPVDDSPETLDAAALFDLVYNRAFLDPILTGTWPLVGIVDPVAEDGDLAIISEPIDFLGINSYNPQYIAAAPPGSAVPFDMVTPEGLEYNDFGWPIIPDGFRQMLVEMQERYGDALPPILITENGGAFNEEPDAEGRVRDQRRIDYTAAHLTALREAMDAGVDVRGYFHWSFMDNFEWAEGYSQRFGLTYVDYATQERIPKDSFHWYRQMIAAQKGRR</sequence>
<dbReference type="EMBL" id="JACTVM010000002">
    <property type="protein sequence ID" value="MBC9226389.1"/>
    <property type="molecule type" value="Genomic_DNA"/>
</dbReference>
<organism evidence="12 13">
    <name type="scientific">Aeromicrobium senzhongii</name>
    <dbReference type="NCBI Taxonomy" id="2663859"/>
    <lineage>
        <taxon>Bacteria</taxon>
        <taxon>Bacillati</taxon>
        <taxon>Actinomycetota</taxon>
        <taxon>Actinomycetes</taxon>
        <taxon>Propionibacteriales</taxon>
        <taxon>Nocardioidaceae</taxon>
        <taxon>Aeromicrobium</taxon>
    </lineage>
</organism>
<evidence type="ECO:0000256" key="7">
    <source>
        <dbReference type="ARBA" id="ARBA00023295"/>
    </source>
</evidence>
<reference evidence="12" key="1">
    <citation type="submission" date="2020-09" db="EMBL/GenBank/DDBJ databases">
        <title>Novel species in genus Aeromicrobium.</title>
        <authorList>
            <person name="Zhang G."/>
        </authorList>
    </citation>
    <scope>NUCLEOTIDE SEQUENCE</scope>
    <source>
        <strain evidence="12">Zg-636</strain>
    </source>
</reference>
<feature type="binding site" evidence="10">
    <location>
        <position position="124"/>
    </location>
    <ligand>
        <name>substrate</name>
    </ligand>
</feature>
<dbReference type="InterPro" id="IPR017736">
    <property type="entry name" value="Glyco_hydro_1_beta-glucosidase"/>
</dbReference>
<dbReference type="GO" id="GO:0008422">
    <property type="term" value="F:beta-glucosidase activity"/>
    <property type="evidence" value="ECO:0007669"/>
    <property type="project" value="UniProtKB-EC"/>
</dbReference>
<dbReference type="Pfam" id="PF00232">
    <property type="entry name" value="Glyco_hydro_1"/>
    <property type="match status" value="1"/>
</dbReference>
<comment type="similarity">
    <text evidence="2 11">Belongs to the glycosyl hydrolase 1 family.</text>
</comment>
<evidence type="ECO:0000256" key="2">
    <source>
        <dbReference type="ARBA" id="ARBA00010838"/>
    </source>
</evidence>
<keyword evidence="6" id="KW-0119">Carbohydrate metabolism</keyword>
<evidence type="ECO:0000313" key="13">
    <source>
        <dbReference type="Proteomes" id="UP000620591"/>
    </source>
</evidence>
<feature type="binding site" evidence="10">
    <location>
        <position position="291"/>
    </location>
    <ligand>
        <name>substrate</name>
    </ligand>
</feature>
<evidence type="ECO:0000256" key="10">
    <source>
        <dbReference type="PIRSR" id="PIRSR617736-2"/>
    </source>
</evidence>
<dbReference type="Proteomes" id="UP000620591">
    <property type="component" value="Unassembled WGS sequence"/>
</dbReference>
<dbReference type="PROSITE" id="PS00653">
    <property type="entry name" value="GLYCOSYL_HYDROL_F1_2"/>
    <property type="match status" value="1"/>
</dbReference>
<evidence type="ECO:0000256" key="3">
    <source>
        <dbReference type="ARBA" id="ARBA00012744"/>
    </source>
</evidence>
<dbReference type="PANTHER" id="PTHR10353">
    <property type="entry name" value="GLYCOSYL HYDROLASE"/>
    <property type="match status" value="1"/>
</dbReference>
<evidence type="ECO:0000256" key="6">
    <source>
        <dbReference type="ARBA" id="ARBA00023277"/>
    </source>
</evidence>
<evidence type="ECO:0000256" key="1">
    <source>
        <dbReference type="ARBA" id="ARBA00000448"/>
    </source>
</evidence>
<comment type="caution">
    <text evidence="12">The sequence shown here is derived from an EMBL/GenBank/DDBJ whole genome shotgun (WGS) entry which is preliminary data.</text>
</comment>
<evidence type="ECO:0000256" key="11">
    <source>
        <dbReference type="RuleBase" id="RU361175"/>
    </source>
</evidence>
<keyword evidence="4 11" id="KW-0378">Hydrolase</keyword>
<comment type="catalytic activity">
    <reaction evidence="1 11">
        <text>Hydrolysis of terminal, non-reducing beta-D-glucosyl residues with release of beta-D-glucose.</text>
        <dbReference type="EC" id="3.2.1.21"/>
    </reaction>
</comment>
<gene>
    <name evidence="12" type="ORF">IBG24_08680</name>
</gene>
<dbReference type="FunFam" id="3.20.20.80:FF:000004">
    <property type="entry name" value="Beta-glucosidase 6-phospho-beta-glucosidase"/>
    <property type="match status" value="1"/>
</dbReference>
<feature type="binding site" evidence="10">
    <location>
        <begin position="405"/>
        <end position="406"/>
    </location>
    <ligand>
        <name>substrate</name>
    </ligand>
</feature>
<keyword evidence="7 11" id="KW-0326">Glycosidase</keyword>
<dbReference type="PANTHER" id="PTHR10353:SF36">
    <property type="entry name" value="LP05116P"/>
    <property type="match status" value="1"/>
</dbReference>
<dbReference type="AlphaFoldDB" id="A0A8I0K2H9"/>
<accession>A0A8I0K2H9</accession>
<feature type="binding site" evidence="10">
    <location>
        <position position="168"/>
    </location>
    <ligand>
        <name>substrate</name>
    </ligand>
</feature>
<dbReference type="SUPFAM" id="SSF51445">
    <property type="entry name" value="(Trans)glycosidases"/>
    <property type="match status" value="1"/>
</dbReference>
<proteinExistence type="inferred from homology"/>
<keyword evidence="8" id="KW-0624">Polysaccharide degradation</keyword>
<dbReference type="InterPro" id="IPR001360">
    <property type="entry name" value="Glyco_hydro_1"/>
</dbReference>
<evidence type="ECO:0000256" key="8">
    <source>
        <dbReference type="ARBA" id="ARBA00023326"/>
    </source>
</evidence>
<name>A0A8I0K2H9_9ACTN</name>
<feature type="active site" description="Nucleophile" evidence="9">
    <location>
        <position position="351"/>
    </location>
</feature>
<dbReference type="PRINTS" id="PR00131">
    <property type="entry name" value="GLHYDRLASE1"/>
</dbReference>
<keyword evidence="5" id="KW-0136">Cellulose degradation</keyword>
<feature type="active site" description="Proton donor" evidence="9">
    <location>
        <position position="169"/>
    </location>
</feature>
<evidence type="ECO:0000256" key="5">
    <source>
        <dbReference type="ARBA" id="ARBA00023001"/>
    </source>
</evidence>
<dbReference type="EC" id="3.2.1.21" evidence="3 11"/>
<dbReference type="Gene3D" id="3.20.20.80">
    <property type="entry name" value="Glycosidases"/>
    <property type="match status" value="1"/>
</dbReference>
<dbReference type="InterPro" id="IPR017853">
    <property type="entry name" value="GH"/>
</dbReference>
<dbReference type="GO" id="GO:0030245">
    <property type="term" value="P:cellulose catabolic process"/>
    <property type="evidence" value="ECO:0007669"/>
    <property type="project" value="UniProtKB-KW"/>
</dbReference>
<evidence type="ECO:0000313" key="12">
    <source>
        <dbReference type="EMBL" id="MBC9226389.1"/>
    </source>
</evidence>
<feature type="binding site" evidence="10">
    <location>
        <position position="398"/>
    </location>
    <ligand>
        <name>substrate</name>
    </ligand>
</feature>
<dbReference type="GO" id="GO:0005829">
    <property type="term" value="C:cytosol"/>
    <property type="evidence" value="ECO:0007669"/>
    <property type="project" value="TreeGrafter"/>
</dbReference>